<reference evidence="2 3" key="1">
    <citation type="submission" date="2018-10" db="EMBL/GenBank/DDBJ databases">
        <title>Natrarchaeobius chitinivorans gen. nov., sp. nov., and Natrarchaeobius haloalkaliphilus sp. nov., alkaliphilic, chitin-utilizing haloarchaea from hypersaline alkaline lakes.</title>
        <authorList>
            <person name="Sorokin D.Y."/>
            <person name="Elcheninov A.G."/>
            <person name="Kostrikina N.A."/>
            <person name="Bale N.J."/>
            <person name="Sinninghe Damste J.S."/>
            <person name="Khijniak T.V."/>
            <person name="Kublanov I.V."/>
            <person name="Toshchakov S.V."/>
        </authorList>
    </citation>
    <scope>NUCLEOTIDE SEQUENCE [LARGE SCALE GENOMIC DNA]</scope>
    <source>
        <strain evidence="2 3">AArcht7</strain>
    </source>
</reference>
<dbReference type="OrthoDB" id="103676at2157"/>
<keyword evidence="3" id="KW-1185">Reference proteome</keyword>
<evidence type="ECO:0000313" key="2">
    <source>
        <dbReference type="EMBL" id="RQH03194.1"/>
    </source>
</evidence>
<dbReference type="EMBL" id="REFZ01000001">
    <property type="protein sequence ID" value="RQH03194.1"/>
    <property type="molecule type" value="Genomic_DNA"/>
</dbReference>
<comment type="caution">
    <text evidence="2">The sequence shown here is derived from an EMBL/GenBank/DDBJ whole genome shotgun (WGS) entry which is preliminary data.</text>
</comment>
<protein>
    <recommendedName>
        <fullName evidence="4">PGF-CTERM sorting domain-containing protein</fullName>
    </recommendedName>
</protein>
<accession>A0A3N6MGK3</accession>
<gene>
    <name evidence="2" type="ORF">EA472_00980</name>
</gene>
<proteinExistence type="predicted"/>
<evidence type="ECO:0000313" key="3">
    <source>
        <dbReference type="Proteomes" id="UP000281431"/>
    </source>
</evidence>
<feature type="transmembrane region" description="Helical" evidence="1">
    <location>
        <begin position="416"/>
        <end position="435"/>
    </location>
</feature>
<organism evidence="2 3">
    <name type="scientific">Natrarchaeobius chitinivorans</name>
    <dbReference type="NCBI Taxonomy" id="1679083"/>
    <lineage>
        <taxon>Archaea</taxon>
        <taxon>Methanobacteriati</taxon>
        <taxon>Methanobacteriota</taxon>
        <taxon>Stenosarchaea group</taxon>
        <taxon>Halobacteria</taxon>
        <taxon>Halobacteriales</taxon>
        <taxon>Natrialbaceae</taxon>
        <taxon>Natrarchaeobius</taxon>
    </lineage>
</organism>
<keyword evidence="1" id="KW-1133">Transmembrane helix</keyword>
<keyword evidence="1" id="KW-0812">Transmembrane</keyword>
<name>A0A3N6MGK3_NATCH</name>
<dbReference type="Proteomes" id="UP000281431">
    <property type="component" value="Unassembled WGS sequence"/>
</dbReference>
<sequence>MSERPATVVAVVALMIVSGTLGFAGVGAVSASSATQAADSYVVEQGDACQPIEPISTSRTVESFYDYRNHETHPDSEPEERQYSSYGTAHLQEDDTSHLMLHEGTDGVSLVIVHDRLDSETDGGVATFDIVGLPGESEWVVQDDLYDGESNMVEWYEDDNHFGASWIWAEGRTDGGAIRGGLNDEFSLTIHPAFNEDAELYGAEDIYDPDYAGDGEITDWHVLSGSFEDPDRIELSSLDEPVTIRTGTCDDPTVTYDRTNGETVAHVTDAAADDPILLQPSMETDDGVRFEKIELTGLDGEASFGFESDRPDGLPDSPDDADALGALTVTGDSTDYPATVTISVDADLLEERDAAAEEIALYEVNGTEWNETETTIRNDAGDAHLFTAEVSSLDGFVVGHQEPEPDERSYTSPTPGFTAGAAVAAAFVLALLWAVRRRG</sequence>
<keyword evidence="1" id="KW-0472">Membrane</keyword>
<evidence type="ECO:0000256" key="1">
    <source>
        <dbReference type="SAM" id="Phobius"/>
    </source>
</evidence>
<evidence type="ECO:0008006" key="4">
    <source>
        <dbReference type="Google" id="ProtNLM"/>
    </source>
</evidence>
<dbReference type="AlphaFoldDB" id="A0A3N6MGK3"/>